<sequence length="62" mass="6505">MRGLADPDGPVPAIVTVAVLGVVYLTVLSVWTVLRAGRQGGDAIVRQAARVGRWLPTPSRPA</sequence>
<proteinExistence type="predicted"/>
<evidence type="ECO:0000313" key="2">
    <source>
        <dbReference type="EMBL" id="AWB26417.1"/>
    </source>
</evidence>
<dbReference type="RefSeq" id="WP_108380786.1">
    <property type="nucleotide sequence ID" value="NZ_CP028858.1"/>
</dbReference>
<name>A0A2R4WXZ6_9EURY</name>
<keyword evidence="3" id="KW-1185">Reference proteome</keyword>
<gene>
    <name evidence="2" type="ORF">HARCEL1_01110</name>
</gene>
<organism evidence="2 3">
    <name type="scientific">Halococcoides cellulosivorans</name>
    <dbReference type="NCBI Taxonomy" id="1679096"/>
    <lineage>
        <taxon>Archaea</taxon>
        <taxon>Methanobacteriati</taxon>
        <taxon>Methanobacteriota</taxon>
        <taxon>Stenosarchaea group</taxon>
        <taxon>Halobacteria</taxon>
        <taxon>Halobacteriales</taxon>
        <taxon>Haloarculaceae</taxon>
        <taxon>Halococcoides</taxon>
    </lineage>
</organism>
<evidence type="ECO:0000256" key="1">
    <source>
        <dbReference type="SAM" id="Phobius"/>
    </source>
</evidence>
<dbReference type="Proteomes" id="UP000244727">
    <property type="component" value="Chromosome"/>
</dbReference>
<dbReference type="AlphaFoldDB" id="A0A2R4WXZ6"/>
<feature type="transmembrane region" description="Helical" evidence="1">
    <location>
        <begin position="12"/>
        <end position="34"/>
    </location>
</feature>
<keyword evidence="1" id="KW-0472">Membrane</keyword>
<protein>
    <submittedName>
        <fullName evidence="2">Uncharacterized protein</fullName>
    </submittedName>
</protein>
<dbReference type="GeneID" id="36511063"/>
<dbReference type="KEGG" id="harc:HARCEL1_01110"/>
<evidence type="ECO:0000313" key="3">
    <source>
        <dbReference type="Proteomes" id="UP000244727"/>
    </source>
</evidence>
<keyword evidence="1" id="KW-0812">Transmembrane</keyword>
<keyword evidence="1" id="KW-1133">Transmembrane helix</keyword>
<dbReference type="EMBL" id="CP028858">
    <property type="protein sequence ID" value="AWB26417.1"/>
    <property type="molecule type" value="Genomic_DNA"/>
</dbReference>
<reference evidence="2 3" key="1">
    <citation type="submission" date="2018-04" db="EMBL/GenBank/DDBJ databases">
        <title>Halococcoides cellulosivorans gen. nov., sp. nov., an extremely halophilic cellulose-utilizing haloarchaeon from hypersaline lakes.</title>
        <authorList>
            <person name="Sorokin D.Y."/>
            <person name="Toshchakov S.V."/>
            <person name="Samarov N.I."/>
            <person name="Korzhenkov A."/>
            <person name="Kublanov I.V."/>
        </authorList>
    </citation>
    <scope>NUCLEOTIDE SEQUENCE [LARGE SCALE GENOMIC DNA]</scope>
    <source>
        <strain evidence="2 3">HArcel1</strain>
    </source>
</reference>
<accession>A0A2R4WXZ6</accession>